<proteinExistence type="predicted"/>
<dbReference type="Gene3D" id="2.60.120.10">
    <property type="entry name" value="Jelly Rolls"/>
    <property type="match status" value="1"/>
</dbReference>
<dbReference type="InterPro" id="IPR014710">
    <property type="entry name" value="RmlC-like_jellyroll"/>
</dbReference>
<dbReference type="InterPro" id="IPR009327">
    <property type="entry name" value="Cupin_DUF985"/>
</dbReference>
<dbReference type="InterPro" id="IPR011051">
    <property type="entry name" value="RmlC_Cupin_sf"/>
</dbReference>
<evidence type="ECO:0000313" key="3">
    <source>
        <dbReference type="Proteomes" id="UP001290462"/>
    </source>
</evidence>
<name>A0AAW9JYM2_CARML</name>
<feature type="domain" description="DUF985" evidence="1">
    <location>
        <begin position="8"/>
        <end position="142"/>
    </location>
</feature>
<comment type="caution">
    <text evidence="2">The sequence shown here is derived from an EMBL/GenBank/DDBJ whole genome shotgun (WGS) entry which is preliminary data.</text>
</comment>
<dbReference type="PANTHER" id="PTHR33387:SF3">
    <property type="entry name" value="DUF985 DOMAIN-CONTAINING PROTEIN"/>
    <property type="match status" value="1"/>
</dbReference>
<dbReference type="InterPro" id="IPR039935">
    <property type="entry name" value="YML079W-like"/>
</dbReference>
<gene>
    <name evidence="2" type="ORF">RAK27_03940</name>
</gene>
<dbReference type="AlphaFoldDB" id="A0AAW9JYM2"/>
<dbReference type="SUPFAM" id="SSF51182">
    <property type="entry name" value="RmlC-like cupins"/>
    <property type="match status" value="1"/>
</dbReference>
<dbReference type="PANTHER" id="PTHR33387">
    <property type="entry name" value="RMLC-LIKE JELLY ROLL FOLD PROTEIN"/>
    <property type="match status" value="1"/>
</dbReference>
<evidence type="ECO:0000259" key="1">
    <source>
        <dbReference type="Pfam" id="PF06172"/>
    </source>
</evidence>
<dbReference type="RefSeq" id="WP_322808538.1">
    <property type="nucleotide sequence ID" value="NZ_JAVBVO010000002.1"/>
</dbReference>
<dbReference type="Pfam" id="PF06172">
    <property type="entry name" value="Cupin_5"/>
    <property type="match status" value="1"/>
</dbReference>
<dbReference type="Proteomes" id="UP001290462">
    <property type="component" value="Unassembled WGS sequence"/>
</dbReference>
<dbReference type="EMBL" id="JAVBVO010000002">
    <property type="protein sequence ID" value="MDZ5757801.1"/>
    <property type="molecule type" value="Genomic_DNA"/>
</dbReference>
<organism evidence="2 3">
    <name type="scientific">Carnobacterium maltaromaticum</name>
    <name type="common">Carnobacterium piscicola</name>
    <dbReference type="NCBI Taxonomy" id="2751"/>
    <lineage>
        <taxon>Bacteria</taxon>
        <taxon>Bacillati</taxon>
        <taxon>Bacillota</taxon>
        <taxon>Bacilli</taxon>
        <taxon>Lactobacillales</taxon>
        <taxon>Carnobacteriaceae</taxon>
        <taxon>Carnobacterium</taxon>
    </lineage>
</organism>
<sequence length="169" mass="19509">MTNQDATYWIKQLELEAHPEGGYYKRMFESKELFETTDKRIRHHYSSIYFLLNQASPSHFHRLKSDEIWYYHTGSPLTVHLLHPDGHYEKIKLGLDLANGEVLQAVVPKNVIFGSSIEGNGDFAVVSCMVSPGFDFKDFELFTQAELLLDYPNHQEIIEKLAYEVLPTA</sequence>
<accession>A0AAW9JYM2</accession>
<reference evidence="2" key="1">
    <citation type="submission" date="2023-08" db="EMBL/GenBank/DDBJ databases">
        <title>Genomic characterization of piscicolin 126 produced by Carnobacterium maltaromaticum CM22 strain isolated from salmon (Salmo salar).</title>
        <authorList>
            <person name="Gonzalez-Gragera E."/>
            <person name="Garcia-Lopez J.D."/>
            <person name="Teso-Perez C."/>
            <person name="Gimenez-Hernandez I."/>
            <person name="Peralta-Sanchez J.M."/>
            <person name="Valdivia E."/>
            <person name="Montalban-Lopez M."/>
            <person name="Martin-Platero A.M."/>
            <person name="Banos A."/>
            <person name="Martinez-Bueno M."/>
        </authorList>
    </citation>
    <scope>NUCLEOTIDE SEQUENCE</scope>
    <source>
        <strain evidence="2">CM22</strain>
    </source>
</reference>
<dbReference type="CDD" id="cd06121">
    <property type="entry name" value="cupin_YML079wp"/>
    <property type="match status" value="1"/>
</dbReference>
<evidence type="ECO:0000313" key="2">
    <source>
        <dbReference type="EMBL" id="MDZ5757801.1"/>
    </source>
</evidence>
<protein>
    <submittedName>
        <fullName evidence="2">Cupin domain-containing protein</fullName>
    </submittedName>
</protein>